<dbReference type="PANTHER" id="PTHR31409">
    <property type="entry name" value="WASH COMPLEX SUBUNIT 4"/>
    <property type="match status" value="1"/>
</dbReference>
<evidence type="ECO:0000259" key="1">
    <source>
        <dbReference type="Pfam" id="PF14744"/>
    </source>
</evidence>
<protein>
    <recommendedName>
        <fullName evidence="1">WASH complex subunit 7 central domain-containing protein</fullName>
    </recommendedName>
</protein>
<dbReference type="EMBL" id="CAJOBJ010366507">
    <property type="protein sequence ID" value="CAF5221314.1"/>
    <property type="molecule type" value="Genomic_DNA"/>
</dbReference>
<comment type="caution">
    <text evidence="2">The sequence shown here is derived from an EMBL/GenBank/DDBJ whole genome shotgun (WGS) entry which is preliminary data.</text>
</comment>
<dbReference type="GO" id="GO:0016197">
    <property type="term" value="P:endosomal transport"/>
    <property type="evidence" value="ECO:0007669"/>
    <property type="project" value="TreeGrafter"/>
</dbReference>
<name>A0A8S3JX41_9BILA</name>
<dbReference type="GO" id="GO:0007032">
    <property type="term" value="P:endosome organization"/>
    <property type="evidence" value="ECO:0007669"/>
    <property type="project" value="TreeGrafter"/>
</dbReference>
<gene>
    <name evidence="2" type="ORF">GIL414_LOCUS84486</name>
</gene>
<accession>A0A8S3JX41</accession>
<dbReference type="InterPro" id="IPR028282">
    <property type="entry name" value="WASH-7_central"/>
</dbReference>
<dbReference type="PANTHER" id="PTHR31409:SF0">
    <property type="entry name" value="WASH COMPLEX SUBUNIT 4"/>
    <property type="match status" value="1"/>
</dbReference>
<sequence length="111" mass="13023">FFLQELFKTIEDDLRCLCHAHLEVGDRSVFKPNFRDVTPFLDVKPIRCFDEFVSIKGAIESYLDKIFYDYTTASSTDWNTYSEMRNLASQKYGLDLHEPHLPSKTLEQVVH</sequence>
<dbReference type="GO" id="GO:0005768">
    <property type="term" value="C:endosome"/>
    <property type="evidence" value="ECO:0007669"/>
    <property type="project" value="TreeGrafter"/>
</dbReference>
<organism evidence="2 3">
    <name type="scientific">Rotaria magnacalcarata</name>
    <dbReference type="NCBI Taxonomy" id="392030"/>
    <lineage>
        <taxon>Eukaryota</taxon>
        <taxon>Metazoa</taxon>
        <taxon>Spiralia</taxon>
        <taxon>Gnathifera</taxon>
        <taxon>Rotifera</taxon>
        <taxon>Eurotatoria</taxon>
        <taxon>Bdelloidea</taxon>
        <taxon>Philodinida</taxon>
        <taxon>Philodinidae</taxon>
        <taxon>Rotaria</taxon>
    </lineage>
</organism>
<dbReference type="GO" id="GO:0071203">
    <property type="term" value="C:WASH complex"/>
    <property type="evidence" value="ECO:0007669"/>
    <property type="project" value="InterPro"/>
</dbReference>
<reference evidence="2" key="1">
    <citation type="submission" date="2021-02" db="EMBL/GenBank/DDBJ databases">
        <authorList>
            <person name="Nowell W R."/>
        </authorList>
    </citation>
    <scope>NUCLEOTIDE SEQUENCE</scope>
</reference>
<dbReference type="AlphaFoldDB" id="A0A8S3JX41"/>
<feature type="non-terminal residue" evidence="2">
    <location>
        <position position="1"/>
    </location>
</feature>
<dbReference type="Pfam" id="PF14744">
    <property type="entry name" value="WASH-7_mid"/>
    <property type="match status" value="1"/>
</dbReference>
<proteinExistence type="predicted"/>
<dbReference type="Proteomes" id="UP000681720">
    <property type="component" value="Unassembled WGS sequence"/>
</dbReference>
<feature type="domain" description="WASH complex subunit 7 central" evidence="1">
    <location>
        <begin position="2"/>
        <end position="109"/>
    </location>
</feature>
<evidence type="ECO:0000313" key="3">
    <source>
        <dbReference type="Proteomes" id="UP000681720"/>
    </source>
</evidence>
<dbReference type="InterPro" id="IPR027307">
    <property type="entry name" value="WASH7"/>
</dbReference>
<evidence type="ECO:0000313" key="2">
    <source>
        <dbReference type="EMBL" id="CAF5221314.1"/>
    </source>
</evidence>